<keyword evidence="1" id="KW-0067">ATP-binding</keyword>
<evidence type="ECO:0000313" key="4">
    <source>
        <dbReference type="Proteomes" id="UP001151760"/>
    </source>
</evidence>
<dbReference type="EMBL" id="BQNB010014023">
    <property type="protein sequence ID" value="GJT23072.1"/>
    <property type="molecule type" value="Genomic_DNA"/>
</dbReference>
<evidence type="ECO:0000256" key="1">
    <source>
        <dbReference type="RuleBase" id="RU363044"/>
    </source>
</evidence>
<dbReference type="InterPro" id="IPR010285">
    <property type="entry name" value="DNA_helicase_pif1-like_DEAD"/>
</dbReference>
<name>A0ABQ5CAA6_9ASTR</name>
<dbReference type="Gene3D" id="3.40.50.300">
    <property type="entry name" value="P-loop containing nucleotide triphosphate hydrolases"/>
    <property type="match status" value="1"/>
</dbReference>
<comment type="similarity">
    <text evidence="1">Belongs to the helicase family.</text>
</comment>
<organism evidence="3 4">
    <name type="scientific">Tanacetum coccineum</name>
    <dbReference type="NCBI Taxonomy" id="301880"/>
    <lineage>
        <taxon>Eukaryota</taxon>
        <taxon>Viridiplantae</taxon>
        <taxon>Streptophyta</taxon>
        <taxon>Embryophyta</taxon>
        <taxon>Tracheophyta</taxon>
        <taxon>Spermatophyta</taxon>
        <taxon>Magnoliopsida</taxon>
        <taxon>eudicotyledons</taxon>
        <taxon>Gunneridae</taxon>
        <taxon>Pentapetalae</taxon>
        <taxon>asterids</taxon>
        <taxon>campanulids</taxon>
        <taxon>Asterales</taxon>
        <taxon>Asteraceae</taxon>
        <taxon>Asteroideae</taxon>
        <taxon>Anthemideae</taxon>
        <taxon>Anthemidinae</taxon>
        <taxon>Tanacetum</taxon>
    </lineage>
</organism>
<dbReference type="EC" id="5.6.2.3" evidence="1"/>
<feature type="domain" description="DNA helicase Pif1-like DEAD-box helicase" evidence="2">
    <location>
        <begin position="2"/>
        <end position="48"/>
    </location>
</feature>
<keyword evidence="1" id="KW-0227">DNA damage</keyword>
<keyword evidence="1" id="KW-0378">Hydrolase</keyword>
<keyword evidence="1" id="KW-0347">Helicase</keyword>
<proteinExistence type="inferred from homology"/>
<comment type="caution">
    <text evidence="3">The sequence shown here is derived from an EMBL/GenBank/DDBJ whole genome shotgun (WGS) entry which is preliminary data.</text>
</comment>
<dbReference type="Proteomes" id="UP001151760">
    <property type="component" value="Unassembled WGS sequence"/>
</dbReference>
<keyword evidence="4" id="KW-1185">Reference proteome</keyword>
<evidence type="ECO:0000259" key="2">
    <source>
        <dbReference type="Pfam" id="PF05970"/>
    </source>
</evidence>
<comment type="catalytic activity">
    <reaction evidence="1">
        <text>ATP + H2O = ADP + phosphate + H(+)</text>
        <dbReference type="Rhea" id="RHEA:13065"/>
        <dbReference type="ChEBI" id="CHEBI:15377"/>
        <dbReference type="ChEBI" id="CHEBI:15378"/>
        <dbReference type="ChEBI" id="CHEBI:30616"/>
        <dbReference type="ChEBI" id="CHEBI:43474"/>
        <dbReference type="ChEBI" id="CHEBI:456216"/>
        <dbReference type="EC" id="5.6.2.3"/>
    </reaction>
</comment>
<dbReference type="PANTHER" id="PTHR10492:SF101">
    <property type="entry name" value="ATP-DEPENDENT DNA HELICASE"/>
    <property type="match status" value="1"/>
</dbReference>
<reference evidence="3" key="2">
    <citation type="submission" date="2022-01" db="EMBL/GenBank/DDBJ databases">
        <authorList>
            <person name="Yamashiro T."/>
            <person name="Shiraishi A."/>
            <person name="Satake H."/>
            <person name="Nakayama K."/>
        </authorList>
    </citation>
    <scope>NUCLEOTIDE SEQUENCE</scope>
</reference>
<dbReference type="Pfam" id="PF05970">
    <property type="entry name" value="PIF1"/>
    <property type="match status" value="2"/>
</dbReference>
<sequence>MEVVDKDKGGMFFVYGYGGTGKTYLYKTMSVALRSQGELVLNVASSAADSELILPVIPNGSRQDVVHATINDSSLWEHFTVMKLTVNMRLGSGTTECERKEIQDFADWILDIGNRNINGKNDGESTIEFPDKMLIPESDDHVDMINERMHSLIPGEEKIYESLNSVSVADADYTNFNLDLYTTDFLNTIRMSGKIISGGKVGTISAIPCMVITPSDNKMPFKLNRRQYPVQFWLMIRNYKLNDQEKVVVAQQEIVQDQEEVVMVQEEFVQEKVDLAQDEEELVEEEEE</sequence>
<reference evidence="3" key="1">
    <citation type="journal article" date="2022" name="Int. J. Mol. Sci.">
        <title>Draft Genome of Tanacetum Coccineum: Genomic Comparison of Closely Related Tanacetum-Family Plants.</title>
        <authorList>
            <person name="Yamashiro T."/>
            <person name="Shiraishi A."/>
            <person name="Nakayama K."/>
            <person name="Satake H."/>
        </authorList>
    </citation>
    <scope>NUCLEOTIDE SEQUENCE</scope>
</reference>
<evidence type="ECO:0000313" key="3">
    <source>
        <dbReference type="EMBL" id="GJT23072.1"/>
    </source>
</evidence>
<accession>A0ABQ5CAA6</accession>
<keyword evidence="1" id="KW-0234">DNA repair</keyword>
<keyword evidence="1" id="KW-0547">Nucleotide-binding</keyword>
<feature type="domain" description="DNA helicase Pif1-like DEAD-box helicase" evidence="2">
    <location>
        <begin position="49"/>
        <end position="122"/>
    </location>
</feature>
<keyword evidence="1" id="KW-0233">DNA recombination</keyword>
<gene>
    <name evidence="3" type="ORF">Tco_0893009</name>
</gene>
<comment type="cofactor">
    <cofactor evidence="1">
        <name>Mg(2+)</name>
        <dbReference type="ChEBI" id="CHEBI:18420"/>
    </cofactor>
</comment>
<dbReference type="PANTHER" id="PTHR10492">
    <property type="match status" value="1"/>
</dbReference>
<dbReference type="InterPro" id="IPR027417">
    <property type="entry name" value="P-loop_NTPase"/>
</dbReference>
<protein>
    <recommendedName>
        <fullName evidence="1">ATP-dependent DNA helicase</fullName>
        <ecNumber evidence="1">5.6.2.3</ecNumber>
    </recommendedName>
</protein>